<evidence type="ECO:0000313" key="2">
    <source>
        <dbReference type="EnsemblPlants" id="Zm00001eb263070_P001"/>
    </source>
</evidence>
<sequence>MLKRQGLTGARLVRNFMHRRIQPLKARQRPMHRYSGVNDPDRHSFEPLALSEIEARVKVVTALSSGSFMDEDSPHPLSGKVSSDLGNGPLAPSLPPLPEVLAVQAERKHKRSDGETLGARMKRLRAQKKGKRVMRPSKSSEGATFSSDSNDASSTASSWEDLAALTGGPMCRGDAVASSNVPVEAGGPAADPPLVAASSADGAGVAAASEVAQLFTGAGGITEGGATHPAALEAASWATPRSFVPSLVAQGKVVTRKRSSRAYVSHKSVKDAFLVARGAPLPPQAFEPTLLGGMPPPAVGVVPLGVVSSASPAVATPSTQVILKAAGAATPDVVLIDSSPFASASGEAPAVGAAALSDSLSGQPEASSLPLPAPAPPPSVTVGAGGSPRVSLPAPGSAGLREQAVLAVVAGGSALPVRPVGGDEAEVEE</sequence>
<evidence type="ECO:0000313" key="3">
    <source>
        <dbReference type="Proteomes" id="UP000007305"/>
    </source>
</evidence>
<accession>A0A804PS15</accession>
<feature type="compositionally biased region" description="Low complexity" evidence="1">
    <location>
        <begin position="146"/>
        <end position="156"/>
    </location>
</feature>
<proteinExistence type="predicted"/>
<feature type="region of interest" description="Disordered" evidence="1">
    <location>
        <begin position="355"/>
        <end position="396"/>
    </location>
</feature>
<dbReference type="GeneID" id="103629085"/>
<dbReference type="Gramene" id="Zm00001eb263070_T002">
    <property type="protein sequence ID" value="Zm00001eb263070_P002"/>
    <property type="gene ID" value="Zm00001eb263070"/>
</dbReference>
<gene>
    <name evidence="2" type="primary">LOC103629085</name>
</gene>
<dbReference type="AlphaFoldDB" id="A0A804PS15"/>
<dbReference type="Proteomes" id="UP000007305">
    <property type="component" value="Chromosome 6"/>
</dbReference>
<feature type="region of interest" description="Disordered" evidence="1">
    <location>
        <begin position="67"/>
        <end position="88"/>
    </location>
</feature>
<dbReference type="RefSeq" id="XP_035815778.1">
    <property type="nucleotide sequence ID" value="XM_035959885.1"/>
</dbReference>
<name>A0A804PS15_MAIZE</name>
<dbReference type="EnsemblPlants" id="Zm00001eb263070_T002">
    <property type="protein sequence ID" value="Zm00001eb263070_P002"/>
    <property type="gene ID" value="Zm00001eb263070"/>
</dbReference>
<evidence type="ECO:0000256" key="1">
    <source>
        <dbReference type="SAM" id="MobiDB-lite"/>
    </source>
</evidence>
<dbReference type="EnsemblPlants" id="Zm00001eb263070_T001">
    <property type="protein sequence ID" value="Zm00001eb263070_P001"/>
    <property type="gene ID" value="Zm00001eb263070"/>
</dbReference>
<reference evidence="2" key="3">
    <citation type="submission" date="2021-05" db="UniProtKB">
        <authorList>
            <consortium name="EnsemblPlants"/>
        </authorList>
    </citation>
    <scope>IDENTIFICATION</scope>
    <source>
        <strain evidence="2">cv. B73</strain>
    </source>
</reference>
<dbReference type="PANTHER" id="PTHR33026">
    <property type="entry name" value="OS06G0360600 PROTEIN"/>
    <property type="match status" value="1"/>
</dbReference>
<reference evidence="2" key="2">
    <citation type="submission" date="2019-07" db="EMBL/GenBank/DDBJ databases">
        <authorList>
            <person name="Seetharam A."/>
            <person name="Woodhouse M."/>
            <person name="Cannon E."/>
        </authorList>
    </citation>
    <scope>NUCLEOTIDE SEQUENCE [LARGE SCALE GENOMIC DNA]</scope>
    <source>
        <strain evidence="2">cv. B73</strain>
    </source>
</reference>
<feature type="region of interest" description="Disordered" evidence="1">
    <location>
        <begin position="107"/>
        <end position="156"/>
    </location>
</feature>
<feature type="compositionally biased region" description="Basic residues" evidence="1">
    <location>
        <begin position="120"/>
        <end position="135"/>
    </location>
</feature>
<protein>
    <submittedName>
        <fullName evidence="2">Uncharacterized protein</fullName>
    </submittedName>
</protein>
<dbReference type="Gramene" id="Zm00001eb263070_T001">
    <property type="protein sequence ID" value="Zm00001eb263070_P001"/>
    <property type="gene ID" value="Zm00001eb263070"/>
</dbReference>
<reference evidence="3" key="1">
    <citation type="journal article" date="2009" name="Science">
        <title>The B73 maize genome: complexity, diversity, and dynamics.</title>
        <authorList>
            <person name="Schnable P.S."/>
            <person name="Ware D."/>
            <person name="Fulton R.S."/>
            <person name="Stein J.C."/>
            <person name="Wei F."/>
            <person name="Pasternak S."/>
            <person name="Liang C."/>
            <person name="Zhang J."/>
            <person name="Fulton L."/>
            <person name="Graves T.A."/>
            <person name="Minx P."/>
            <person name="Reily A.D."/>
            <person name="Courtney L."/>
            <person name="Kruchowski S.S."/>
            <person name="Tomlinson C."/>
            <person name="Strong C."/>
            <person name="Delehaunty K."/>
            <person name="Fronick C."/>
            <person name="Courtney B."/>
            <person name="Rock S.M."/>
            <person name="Belter E."/>
            <person name="Du F."/>
            <person name="Kim K."/>
            <person name="Abbott R.M."/>
            <person name="Cotton M."/>
            <person name="Levy A."/>
            <person name="Marchetto P."/>
            <person name="Ochoa K."/>
            <person name="Jackson S.M."/>
            <person name="Gillam B."/>
            <person name="Chen W."/>
            <person name="Yan L."/>
            <person name="Higginbotham J."/>
            <person name="Cardenas M."/>
            <person name="Waligorski J."/>
            <person name="Applebaum E."/>
            <person name="Phelps L."/>
            <person name="Falcone J."/>
            <person name="Kanchi K."/>
            <person name="Thane T."/>
            <person name="Scimone A."/>
            <person name="Thane N."/>
            <person name="Henke J."/>
            <person name="Wang T."/>
            <person name="Ruppert J."/>
            <person name="Shah N."/>
            <person name="Rotter K."/>
            <person name="Hodges J."/>
            <person name="Ingenthron E."/>
            <person name="Cordes M."/>
            <person name="Kohlberg S."/>
            <person name="Sgro J."/>
            <person name="Delgado B."/>
            <person name="Mead K."/>
            <person name="Chinwalla A."/>
            <person name="Leonard S."/>
            <person name="Crouse K."/>
            <person name="Collura K."/>
            <person name="Kudrna D."/>
            <person name="Currie J."/>
            <person name="He R."/>
            <person name="Angelova A."/>
            <person name="Rajasekar S."/>
            <person name="Mueller T."/>
            <person name="Lomeli R."/>
            <person name="Scara G."/>
            <person name="Ko A."/>
            <person name="Delaney K."/>
            <person name="Wissotski M."/>
            <person name="Lopez G."/>
            <person name="Campos D."/>
            <person name="Braidotti M."/>
            <person name="Ashley E."/>
            <person name="Golser W."/>
            <person name="Kim H."/>
            <person name="Lee S."/>
            <person name="Lin J."/>
            <person name="Dujmic Z."/>
            <person name="Kim W."/>
            <person name="Talag J."/>
            <person name="Zuccolo A."/>
            <person name="Fan C."/>
            <person name="Sebastian A."/>
            <person name="Kramer M."/>
            <person name="Spiegel L."/>
            <person name="Nascimento L."/>
            <person name="Zutavern T."/>
            <person name="Miller B."/>
            <person name="Ambroise C."/>
            <person name="Muller S."/>
            <person name="Spooner W."/>
            <person name="Narechania A."/>
            <person name="Ren L."/>
            <person name="Wei S."/>
            <person name="Kumari S."/>
            <person name="Faga B."/>
            <person name="Levy M.J."/>
            <person name="McMahan L."/>
            <person name="Van Buren P."/>
            <person name="Vaughn M.W."/>
            <person name="Ying K."/>
            <person name="Yeh C.-T."/>
            <person name="Emrich S.J."/>
            <person name="Jia Y."/>
            <person name="Kalyanaraman A."/>
            <person name="Hsia A.-P."/>
            <person name="Barbazuk W.B."/>
            <person name="Baucom R.S."/>
            <person name="Brutnell T.P."/>
            <person name="Carpita N.C."/>
            <person name="Chaparro C."/>
            <person name="Chia J.-M."/>
            <person name="Deragon J.-M."/>
            <person name="Estill J.C."/>
            <person name="Fu Y."/>
            <person name="Jeddeloh J.A."/>
            <person name="Han Y."/>
            <person name="Lee H."/>
            <person name="Li P."/>
            <person name="Lisch D.R."/>
            <person name="Liu S."/>
            <person name="Liu Z."/>
            <person name="Nagel D.H."/>
            <person name="McCann M.C."/>
            <person name="SanMiguel P."/>
            <person name="Myers A.M."/>
            <person name="Nettleton D."/>
            <person name="Nguyen J."/>
            <person name="Penning B.W."/>
            <person name="Ponnala L."/>
            <person name="Schneider K.L."/>
            <person name="Schwartz D.C."/>
            <person name="Sharma A."/>
            <person name="Soderlund C."/>
            <person name="Springer N.M."/>
            <person name="Sun Q."/>
            <person name="Wang H."/>
            <person name="Waterman M."/>
            <person name="Westerman R."/>
            <person name="Wolfgruber T.K."/>
            <person name="Yang L."/>
            <person name="Yu Y."/>
            <person name="Zhang L."/>
            <person name="Zhou S."/>
            <person name="Zhu Q."/>
            <person name="Bennetzen J.L."/>
            <person name="Dawe R.K."/>
            <person name="Jiang J."/>
            <person name="Jiang N."/>
            <person name="Presting G.G."/>
            <person name="Wessler S.R."/>
            <person name="Aluru S."/>
            <person name="Martienssen R.A."/>
            <person name="Clifton S.W."/>
            <person name="McCombie W.R."/>
            <person name="Wing R.A."/>
            <person name="Wilson R.K."/>
        </authorList>
    </citation>
    <scope>NUCLEOTIDE SEQUENCE [LARGE SCALE GENOMIC DNA]</scope>
    <source>
        <strain evidence="3">cv. B73</strain>
    </source>
</reference>
<keyword evidence="3" id="KW-1185">Reference proteome</keyword>
<dbReference type="PANTHER" id="PTHR33026:SF7">
    <property type="entry name" value="OS03G0100275 PROTEIN"/>
    <property type="match status" value="1"/>
</dbReference>
<organism evidence="2 3">
    <name type="scientific">Zea mays</name>
    <name type="common">Maize</name>
    <dbReference type="NCBI Taxonomy" id="4577"/>
    <lineage>
        <taxon>Eukaryota</taxon>
        <taxon>Viridiplantae</taxon>
        <taxon>Streptophyta</taxon>
        <taxon>Embryophyta</taxon>
        <taxon>Tracheophyta</taxon>
        <taxon>Spermatophyta</taxon>
        <taxon>Magnoliopsida</taxon>
        <taxon>Liliopsida</taxon>
        <taxon>Poales</taxon>
        <taxon>Poaceae</taxon>
        <taxon>PACMAD clade</taxon>
        <taxon>Panicoideae</taxon>
        <taxon>Andropogonodae</taxon>
        <taxon>Andropogoneae</taxon>
        <taxon>Tripsacinae</taxon>
        <taxon>Zea</taxon>
    </lineage>
</organism>